<protein>
    <submittedName>
        <fullName evidence="1">Uncharacterized protein</fullName>
    </submittedName>
</protein>
<keyword evidence="2" id="KW-1185">Reference proteome</keyword>
<reference evidence="1 2" key="1">
    <citation type="submission" date="2012-05" db="EMBL/GenBank/DDBJ databases">
        <title>Recombination and specialization in a pathogen metapopulation.</title>
        <authorList>
            <person name="Gardiner A."/>
            <person name="Kemen E."/>
            <person name="Schultz-Larsen T."/>
            <person name="MacLean D."/>
            <person name="Van Oosterhout C."/>
            <person name="Jones J.D.G."/>
        </authorList>
    </citation>
    <scope>NUCLEOTIDE SEQUENCE [LARGE SCALE GENOMIC DNA]</scope>
    <source>
        <strain evidence="1 2">Ac Nc2</strain>
    </source>
</reference>
<proteinExistence type="predicted"/>
<comment type="caution">
    <text evidence="1">The sequence shown here is derived from an EMBL/GenBank/DDBJ whole genome shotgun (WGS) entry which is preliminary data.</text>
</comment>
<accession>A0A024GM27</accession>
<dbReference type="EMBL" id="CAIX01000168">
    <property type="protein sequence ID" value="CCI47387.1"/>
    <property type="molecule type" value="Genomic_DNA"/>
</dbReference>
<evidence type="ECO:0000313" key="2">
    <source>
        <dbReference type="Proteomes" id="UP000053237"/>
    </source>
</evidence>
<organism evidence="1 2">
    <name type="scientific">Albugo candida</name>
    <dbReference type="NCBI Taxonomy" id="65357"/>
    <lineage>
        <taxon>Eukaryota</taxon>
        <taxon>Sar</taxon>
        <taxon>Stramenopiles</taxon>
        <taxon>Oomycota</taxon>
        <taxon>Peronosporomycetes</taxon>
        <taxon>Albuginales</taxon>
        <taxon>Albuginaceae</taxon>
        <taxon>Albugo</taxon>
    </lineage>
</organism>
<dbReference type="InParanoid" id="A0A024GM27"/>
<evidence type="ECO:0000313" key="1">
    <source>
        <dbReference type="EMBL" id="CCI47387.1"/>
    </source>
</evidence>
<name>A0A024GM27_9STRA</name>
<dbReference type="Proteomes" id="UP000053237">
    <property type="component" value="Unassembled WGS sequence"/>
</dbReference>
<dbReference type="AlphaFoldDB" id="A0A024GM27"/>
<sequence length="169" mass="19375">MGTTVAMAPSTIKCSFNSMHTTLTGGYTSEKEVRLQLRPLSIHKCVSEEFATFDNQNEVLPYEATHHKGTDRIHPLPWFRSPMPIGPSRRCNSDGNLQHYNLSHKRRGTHTSLLSSATRSRVPSTKWLAWEDSVWSTLWYTFRHSCAMCWSSTMKEECMLQRDHAASWA</sequence>
<gene>
    <name evidence="1" type="ORF">BN9_083940</name>
</gene>